<keyword evidence="5 8" id="KW-0418">Kinase</keyword>
<organism evidence="8 9">
    <name type="scientific">Saccharopolyspora hordei</name>
    <dbReference type="NCBI Taxonomy" id="1838"/>
    <lineage>
        <taxon>Bacteria</taxon>
        <taxon>Bacillati</taxon>
        <taxon>Actinomycetota</taxon>
        <taxon>Actinomycetes</taxon>
        <taxon>Pseudonocardiales</taxon>
        <taxon>Pseudonocardiaceae</taxon>
        <taxon>Saccharopolyspora</taxon>
    </lineage>
</organism>
<keyword evidence="9" id="KW-1185">Reference proteome</keyword>
<accession>A0A853AT11</accession>
<evidence type="ECO:0000256" key="4">
    <source>
        <dbReference type="ARBA" id="ARBA00022741"/>
    </source>
</evidence>
<evidence type="ECO:0000256" key="2">
    <source>
        <dbReference type="ARBA" id="ARBA00022527"/>
    </source>
</evidence>
<dbReference type="EMBL" id="JACCFJ010000001">
    <property type="protein sequence ID" value="NYI85690.1"/>
    <property type="molecule type" value="Genomic_DNA"/>
</dbReference>
<dbReference type="SUPFAM" id="SSF56112">
    <property type="entry name" value="Protein kinase-like (PK-like)"/>
    <property type="match status" value="1"/>
</dbReference>
<dbReference type="RefSeq" id="WP_179723554.1">
    <property type="nucleotide sequence ID" value="NZ_BAABFH010000001.1"/>
</dbReference>
<evidence type="ECO:0000256" key="3">
    <source>
        <dbReference type="ARBA" id="ARBA00022679"/>
    </source>
</evidence>
<evidence type="ECO:0000259" key="7">
    <source>
        <dbReference type="PROSITE" id="PS50011"/>
    </source>
</evidence>
<dbReference type="AlphaFoldDB" id="A0A853AT11"/>
<comment type="caution">
    <text evidence="8">The sequence shown here is derived from an EMBL/GenBank/DDBJ whole genome shotgun (WGS) entry which is preliminary data.</text>
</comment>
<reference evidence="8 9" key="1">
    <citation type="submission" date="2020-07" db="EMBL/GenBank/DDBJ databases">
        <title>Sequencing the genomes of 1000 actinobacteria strains.</title>
        <authorList>
            <person name="Klenk H.-P."/>
        </authorList>
    </citation>
    <scope>NUCLEOTIDE SEQUENCE [LARGE SCALE GENOMIC DNA]</scope>
    <source>
        <strain evidence="8 9">DSM 44065</strain>
    </source>
</reference>
<dbReference type="InterPro" id="IPR011009">
    <property type="entry name" value="Kinase-like_dom_sf"/>
</dbReference>
<evidence type="ECO:0000313" key="8">
    <source>
        <dbReference type="EMBL" id="NYI85690.1"/>
    </source>
</evidence>
<feature type="domain" description="Protein kinase" evidence="7">
    <location>
        <begin position="17"/>
        <end position="264"/>
    </location>
</feature>
<keyword evidence="6" id="KW-0067">ATP-binding</keyword>
<dbReference type="Gene3D" id="3.30.200.20">
    <property type="entry name" value="Phosphorylase Kinase, domain 1"/>
    <property type="match status" value="1"/>
</dbReference>
<name>A0A853AT11_9PSEU</name>
<keyword evidence="4" id="KW-0547">Nucleotide-binding</keyword>
<evidence type="ECO:0000256" key="6">
    <source>
        <dbReference type="ARBA" id="ARBA00022840"/>
    </source>
</evidence>
<dbReference type="PANTHER" id="PTHR43289:SF6">
    <property type="entry name" value="SERINE_THREONINE-PROTEIN KINASE NEKL-3"/>
    <property type="match status" value="1"/>
</dbReference>
<dbReference type="InterPro" id="IPR000719">
    <property type="entry name" value="Prot_kinase_dom"/>
</dbReference>
<keyword evidence="3" id="KW-0808">Transferase</keyword>
<evidence type="ECO:0000313" key="9">
    <source>
        <dbReference type="Proteomes" id="UP000587002"/>
    </source>
</evidence>
<dbReference type="Proteomes" id="UP000587002">
    <property type="component" value="Unassembled WGS sequence"/>
</dbReference>
<dbReference type="CDD" id="cd14014">
    <property type="entry name" value="STKc_PknB_like"/>
    <property type="match status" value="1"/>
</dbReference>
<dbReference type="GO" id="GO:0005524">
    <property type="term" value="F:ATP binding"/>
    <property type="evidence" value="ECO:0007669"/>
    <property type="project" value="UniProtKB-KW"/>
</dbReference>
<dbReference type="PROSITE" id="PS50011">
    <property type="entry name" value="PROTEIN_KINASE_DOM"/>
    <property type="match status" value="1"/>
</dbReference>
<dbReference type="EC" id="2.7.11.1" evidence="1"/>
<evidence type="ECO:0000256" key="5">
    <source>
        <dbReference type="ARBA" id="ARBA00022777"/>
    </source>
</evidence>
<sequence length="274" mass="29897">MTRTGPLRRGQEVAPGYPVIEHVRRGEAYDTYDAWSRRRYSRCFVKAVRPNLAAEREVGDALVAEGELLLSCTHPYIVRAYEVAEAANGTPVLVMETLGGATLESLLDDGERRLTTRELGYLGQQLCSAIRYLHDRGYLHLDLKPGNIIAEFGRARVIDLGVARPPGPSRGGTGTPRCMAPEQVRGGTVGPPADVWGIGLVLYESATGCQPFADAPEDHPQLTRTAPPVRSARRLPKALAETIDGCLRPRPEDRPTLPHLHDVLAEATGEEQPP</sequence>
<dbReference type="SMART" id="SM00220">
    <property type="entry name" value="S_TKc"/>
    <property type="match status" value="1"/>
</dbReference>
<dbReference type="Gene3D" id="1.10.510.10">
    <property type="entry name" value="Transferase(Phosphotransferase) domain 1"/>
    <property type="match status" value="1"/>
</dbReference>
<keyword evidence="2 8" id="KW-0723">Serine/threonine-protein kinase</keyword>
<dbReference type="GO" id="GO:0004674">
    <property type="term" value="F:protein serine/threonine kinase activity"/>
    <property type="evidence" value="ECO:0007669"/>
    <property type="project" value="UniProtKB-KW"/>
</dbReference>
<gene>
    <name evidence="8" type="ORF">HNR68_004320</name>
</gene>
<evidence type="ECO:0000256" key="1">
    <source>
        <dbReference type="ARBA" id="ARBA00012513"/>
    </source>
</evidence>
<proteinExistence type="predicted"/>
<protein>
    <recommendedName>
        <fullName evidence="1">non-specific serine/threonine protein kinase</fullName>
        <ecNumber evidence="1">2.7.11.1</ecNumber>
    </recommendedName>
</protein>
<dbReference type="PANTHER" id="PTHR43289">
    <property type="entry name" value="MITOGEN-ACTIVATED PROTEIN KINASE KINASE KINASE 20-RELATED"/>
    <property type="match status" value="1"/>
</dbReference>
<dbReference type="Pfam" id="PF00069">
    <property type="entry name" value="Pkinase"/>
    <property type="match status" value="1"/>
</dbReference>